<keyword evidence="3" id="KW-1185">Reference proteome</keyword>
<evidence type="ECO:0000313" key="3">
    <source>
        <dbReference type="Proteomes" id="UP000008909"/>
    </source>
</evidence>
<dbReference type="InterPro" id="IPR000387">
    <property type="entry name" value="Tyr_Pase_dom"/>
</dbReference>
<dbReference type="AlphaFoldDB" id="G7YK53"/>
<sequence length="1036" mass="116160">MDQCSEREFTDRKVHGSSPLDLPCLGLGNLAVSYPSCLLLVAWQQLQFAFETVENACSYECDKPSLVIELGCLMRLHEQRHIDTRIAVTISSRGIYTCTGRTPSSRLTLSVKEETCLLTSMIVACIAIRRLGQPDSIQAHVLSSAGMADRHRKGVTAERFKLVLGFQWFDRASEVLKKGIELRFIDPTNYVQKRADSLSVRKSHLPEVSPPGTREVESIRSFATTPSLRIYPLVTTSAANRISDGHRTTVLGFRGNALPRSMREMRPPGRCLVAGITILTGMPLHPQSRLLHGPCKRTYFELGLLSVSLCGSFTYLANGSCPTMLEGIALNLRLSGLPANICVATLNGQNGVSFTRLHCLTASIRTFVYHLCLVPERDSPEGKTTTFLQTSECVQVRRICVVSLRMLSDLNPRLSDQRLVRFESISAYKPVRSVPVHNLRKTTIEQNYRFQLAQRFSRLNQQCTVCEHVDKHGNVWKVLSGLILQRWTEHKEASLKGKLDSVPQADVPITPTPPIGQRNNDTVFDQDRFVYLDSRIDADSPAKDDVFTWLMLLIMAWGLRLKKLIYEAVNGMISFGNFYQGLSCPSYLAEGAGLARMRAGFCTGIPRFVWLSRTFLKQSNAISCGAFTKSDKFQTIVRRESHIIRIKPNAFPYNRILIKSSQQNIKIKFWENLRPKCHAAFVRLCLLWENAFRLRTNHPTSESHNADRLCRTKSKQAMRNHGADRTECSRLHVSDIVRVCEDRYPTDEFEKSGIRVHHWEFSDGSPPPDNVLSDWFNLLRARFYTEPKNTSSNATGAAGPVAVHCIAGYGRAPVLVAVALMELGMPCADAIELIRRLGKPAIIKTVNFPDLRFRPTWNVRSFNMYLQVTLYGHLSKYEDACWLSLASRMCVPPEQHLMSVHLTAFNVHTLKQAGQQAALALTLDSPGSDLCCVSRAKIQDARTVDELTDPSLSTGFRLRISGDPEATVVECAGFGIILGHRVEVSLLDLIPVDSRLHAVLLATFVKESHKWEVDRCLFMVSTYSPTDCSLTQSKTP</sequence>
<name>G7YK53_CLOSI</name>
<feature type="domain" description="Tyrosine specific protein phosphatases" evidence="1">
    <location>
        <begin position="773"/>
        <end position="836"/>
    </location>
</feature>
<accession>G7YK53</accession>
<evidence type="ECO:0000313" key="2">
    <source>
        <dbReference type="EMBL" id="GAA53335.1"/>
    </source>
</evidence>
<dbReference type="Gene3D" id="3.90.190.10">
    <property type="entry name" value="Protein tyrosine phosphatase superfamily"/>
    <property type="match status" value="1"/>
</dbReference>
<protein>
    <submittedName>
        <fullName evidence="2">Protein tyrosine phosphatase type IVA 3</fullName>
    </submittedName>
</protein>
<dbReference type="InterPro" id="IPR050561">
    <property type="entry name" value="PTP"/>
</dbReference>
<proteinExistence type="predicted"/>
<dbReference type="Proteomes" id="UP000008909">
    <property type="component" value="Unassembled WGS sequence"/>
</dbReference>
<reference evidence="2" key="1">
    <citation type="journal article" date="2011" name="Genome Biol.">
        <title>The draft genome of the carcinogenic human liver fluke Clonorchis sinensis.</title>
        <authorList>
            <person name="Wang X."/>
            <person name="Chen W."/>
            <person name="Huang Y."/>
            <person name="Sun J."/>
            <person name="Men J."/>
            <person name="Liu H."/>
            <person name="Luo F."/>
            <person name="Guo L."/>
            <person name="Lv X."/>
            <person name="Deng C."/>
            <person name="Zhou C."/>
            <person name="Fan Y."/>
            <person name="Li X."/>
            <person name="Huang L."/>
            <person name="Hu Y."/>
            <person name="Liang C."/>
            <person name="Hu X."/>
            <person name="Xu J."/>
            <person name="Yu X."/>
        </authorList>
    </citation>
    <scope>NUCLEOTIDE SEQUENCE [LARGE SCALE GENOMIC DNA]</scope>
    <source>
        <strain evidence="2">Henan</strain>
    </source>
</reference>
<dbReference type="PANTHER" id="PTHR23339">
    <property type="entry name" value="TYROSINE SPECIFIC PROTEIN PHOSPHATASE AND DUAL SPECIFICITY PROTEIN PHOSPHATASE"/>
    <property type="match status" value="1"/>
</dbReference>
<organism evidence="2 3">
    <name type="scientific">Clonorchis sinensis</name>
    <name type="common">Chinese liver fluke</name>
    <dbReference type="NCBI Taxonomy" id="79923"/>
    <lineage>
        <taxon>Eukaryota</taxon>
        <taxon>Metazoa</taxon>
        <taxon>Spiralia</taxon>
        <taxon>Lophotrochozoa</taxon>
        <taxon>Platyhelminthes</taxon>
        <taxon>Trematoda</taxon>
        <taxon>Digenea</taxon>
        <taxon>Opisthorchiida</taxon>
        <taxon>Opisthorchiata</taxon>
        <taxon>Opisthorchiidae</taxon>
        <taxon>Clonorchis</taxon>
    </lineage>
</organism>
<dbReference type="PROSITE" id="PS50056">
    <property type="entry name" value="TYR_PHOSPHATASE_2"/>
    <property type="match status" value="1"/>
</dbReference>
<dbReference type="EMBL" id="DF143473">
    <property type="protein sequence ID" value="GAA53335.1"/>
    <property type="molecule type" value="Genomic_DNA"/>
</dbReference>
<reference key="2">
    <citation type="submission" date="2011-10" db="EMBL/GenBank/DDBJ databases">
        <title>The genome and transcriptome sequence of Clonorchis sinensis provide insights into the carcinogenic liver fluke.</title>
        <authorList>
            <person name="Wang X."/>
            <person name="Huang Y."/>
            <person name="Chen W."/>
            <person name="Liu H."/>
            <person name="Guo L."/>
            <person name="Chen Y."/>
            <person name="Luo F."/>
            <person name="Zhou W."/>
            <person name="Sun J."/>
            <person name="Mao Q."/>
            <person name="Liang P."/>
            <person name="Zhou C."/>
            <person name="Tian Y."/>
            <person name="Men J."/>
            <person name="Lv X."/>
            <person name="Huang L."/>
            <person name="Zhou J."/>
            <person name="Hu Y."/>
            <person name="Li R."/>
            <person name="Zhang F."/>
            <person name="Lei H."/>
            <person name="Li X."/>
            <person name="Hu X."/>
            <person name="Liang C."/>
            <person name="Xu J."/>
            <person name="Wu Z."/>
            <person name="Yu X."/>
        </authorList>
    </citation>
    <scope>NUCLEOTIDE SEQUENCE</scope>
    <source>
        <strain>Henan</strain>
    </source>
</reference>
<gene>
    <name evidence="2" type="ORF">CLF_110033</name>
</gene>
<dbReference type="SUPFAM" id="SSF52799">
    <property type="entry name" value="(Phosphotyrosine protein) phosphatases II"/>
    <property type="match status" value="1"/>
</dbReference>
<dbReference type="InterPro" id="IPR029021">
    <property type="entry name" value="Prot-tyrosine_phosphatase-like"/>
</dbReference>
<evidence type="ECO:0000259" key="1">
    <source>
        <dbReference type="PROSITE" id="PS50056"/>
    </source>
</evidence>